<dbReference type="InterPro" id="IPR050833">
    <property type="entry name" value="Poly_Biosynth_Transport"/>
</dbReference>
<evidence type="ECO:0000256" key="1">
    <source>
        <dbReference type="ARBA" id="ARBA00004651"/>
    </source>
</evidence>
<proteinExistence type="predicted"/>
<evidence type="ECO:0000313" key="8">
    <source>
        <dbReference type="Proteomes" id="UP000321124"/>
    </source>
</evidence>
<feature type="transmembrane region" description="Helical" evidence="6">
    <location>
        <begin position="146"/>
        <end position="165"/>
    </location>
</feature>
<keyword evidence="2" id="KW-1003">Cell membrane</keyword>
<gene>
    <name evidence="7" type="ORF">D0436_07880</name>
</gene>
<dbReference type="PANTHER" id="PTHR30250:SF11">
    <property type="entry name" value="O-ANTIGEN TRANSPORTER-RELATED"/>
    <property type="match status" value="1"/>
</dbReference>
<dbReference type="GO" id="GO:0005886">
    <property type="term" value="C:plasma membrane"/>
    <property type="evidence" value="ECO:0007669"/>
    <property type="project" value="UniProtKB-SubCell"/>
</dbReference>
<dbReference type="Pfam" id="PF01943">
    <property type="entry name" value="Polysacc_synt"/>
    <property type="match status" value="1"/>
</dbReference>
<keyword evidence="5 6" id="KW-0472">Membrane</keyword>
<dbReference type="KEGG" id="sdeo:D0436_07880"/>
<keyword evidence="3 6" id="KW-0812">Transmembrane</keyword>
<feature type="transmembrane region" description="Helical" evidence="6">
    <location>
        <begin position="12"/>
        <end position="32"/>
    </location>
</feature>
<feature type="transmembrane region" description="Helical" evidence="6">
    <location>
        <begin position="112"/>
        <end position="134"/>
    </location>
</feature>
<accession>A0A5B8QWQ7</accession>
<sequence length="425" mass="47203">MVLKRVSATILIKLLSAVIALLSVPILLSILSVEGYGVWAALTSVIGWITLFDFGMGYAIKNTVSRGLANNDYSPAKNEVIQTFRFMVIVCIFILCLFVVGLNTISVLQENKLVSCILILPVIVIFPLTLGAMILQGANKFILQSLIMVCPPLVFIAYLLVIGFLDIRANMAEVAVVFVTLNIIAIFSVWQFSSKIIGLSVIRDMKKLFTGSIFFSRLKVGIRFFILQLSSLILYSVGTMLTIENTNSETAAYYDVVNKVYMFGLTLFNVGIAVFWTEISVSLERKDFMKIKRLYLLNVLLTAAFILGCFIFSFMAPYFIDLWTRGKVIVDVDSTFIFCALVSAQAFAYAGAVFLNAFERISVQMAISVFSLFAMFPLSQLFFNNDYGMVSVPIAAFILTIPSVFYCNFHAVYLIKGGLSDAKNS</sequence>
<feature type="transmembrane region" description="Helical" evidence="6">
    <location>
        <begin position="261"/>
        <end position="283"/>
    </location>
</feature>
<feature type="transmembrane region" description="Helical" evidence="6">
    <location>
        <begin position="86"/>
        <end position="106"/>
    </location>
</feature>
<organism evidence="7 8">
    <name type="scientific">Shewanella decolorationis</name>
    <dbReference type="NCBI Taxonomy" id="256839"/>
    <lineage>
        <taxon>Bacteria</taxon>
        <taxon>Pseudomonadati</taxon>
        <taxon>Pseudomonadota</taxon>
        <taxon>Gammaproteobacteria</taxon>
        <taxon>Alteromonadales</taxon>
        <taxon>Shewanellaceae</taxon>
        <taxon>Shewanella</taxon>
    </lineage>
</organism>
<dbReference type="Proteomes" id="UP000321124">
    <property type="component" value="Chromosome"/>
</dbReference>
<dbReference type="PANTHER" id="PTHR30250">
    <property type="entry name" value="PST FAMILY PREDICTED COLANIC ACID TRANSPORTER"/>
    <property type="match status" value="1"/>
</dbReference>
<dbReference type="EMBL" id="CP031775">
    <property type="protein sequence ID" value="QDZ90397.1"/>
    <property type="molecule type" value="Genomic_DNA"/>
</dbReference>
<evidence type="ECO:0000256" key="5">
    <source>
        <dbReference type="ARBA" id="ARBA00023136"/>
    </source>
</evidence>
<comment type="subcellular location">
    <subcellularLocation>
        <location evidence="1">Cell membrane</location>
        <topology evidence="1">Multi-pass membrane protein</topology>
    </subcellularLocation>
</comment>
<name>A0A5B8QWQ7_9GAMM</name>
<feature type="transmembrane region" description="Helical" evidence="6">
    <location>
        <begin position="38"/>
        <end position="60"/>
    </location>
</feature>
<dbReference type="RefSeq" id="WP_208662133.1">
    <property type="nucleotide sequence ID" value="NZ_CP031775.2"/>
</dbReference>
<evidence type="ECO:0000256" key="2">
    <source>
        <dbReference type="ARBA" id="ARBA00022475"/>
    </source>
</evidence>
<dbReference type="AlphaFoldDB" id="A0A5B8QWQ7"/>
<evidence type="ECO:0000313" key="7">
    <source>
        <dbReference type="EMBL" id="QDZ90397.1"/>
    </source>
</evidence>
<feature type="transmembrane region" description="Helical" evidence="6">
    <location>
        <begin position="365"/>
        <end position="383"/>
    </location>
</feature>
<feature type="transmembrane region" description="Helical" evidence="6">
    <location>
        <begin position="295"/>
        <end position="320"/>
    </location>
</feature>
<keyword evidence="4 6" id="KW-1133">Transmembrane helix</keyword>
<feature type="transmembrane region" description="Helical" evidence="6">
    <location>
        <begin position="389"/>
        <end position="415"/>
    </location>
</feature>
<evidence type="ECO:0000256" key="4">
    <source>
        <dbReference type="ARBA" id="ARBA00022989"/>
    </source>
</evidence>
<evidence type="ECO:0000256" key="6">
    <source>
        <dbReference type="SAM" id="Phobius"/>
    </source>
</evidence>
<feature type="transmembrane region" description="Helical" evidence="6">
    <location>
        <begin position="177"/>
        <end position="199"/>
    </location>
</feature>
<evidence type="ECO:0000256" key="3">
    <source>
        <dbReference type="ARBA" id="ARBA00022692"/>
    </source>
</evidence>
<feature type="transmembrane region" description="Helical" evidence="6">
    <location>
        <begin position="220"/>
        <end position="241"/>
    </location>
</feature>
<reference evidence="7 8" key="1">
    <citation type="journal article" date="2019" name="Ecotoxicol. Environ. Saf.">
        <title>Microbial characterization of heavy metal resistant bacterial strains isolated from an electroplating wastewater treatment plant.</title>
        <authorList>
            <person name="Cai X."/>
            <person name="Zheng X."/>
            <person name="Zhang D."/>
            <person name="Iqbal W."/>
            <person name="Liu C."/>
            <person name="Yang B."/>
            <person name="Zhao X."/>
            <person name="Lu X."/>
            <person name="Mao Y."/>
        </authorList>
    </citation>
    <scope>NUCLEOTIDE SEQUENCE [LARGE SCALE GENOMIC DNA]</scope>
    <source>
        <strain evidence="7 8">Ni1-3</strain>
    </source>
</reference>
<dbReference type="InterPro" id="IPR002797">
    <property type="entry name" value="Polysacc_synth"/>
</dbReference>
<feature type="transmembrane region" description="Helical" evidence="6">
    <location>
        <begin position="335"/>
        <end position="358"/>
    </location>
</feature>
<protein>
    <submittedName>
        <fullName evidence="7">Oligosaccharide flippase family protein</fullName>
    </submittedName>
</protein>